<dbReference type="PANTHER" id="PTHR42793">
    <property type="entry name" value="COA BINDING DOMAIN CONTAINING PROTEIN"/>
    <property type="match status" value="1"/>
</dbReference>
<dbReference type="InterPro" id="IPR016102">
    <property type="entry name" value="Succinyl-CoA_synth-like"/>
</dbReference>
<dbReference type="Pfam" id="PF13380">
    <property type="entry name" value="CoA_binding_2"/>
    <property type="match status" value="1"/>
</dbReference>
<dbReference type="Pfam" id="PF13607">
    <property type="entry name" value="Succ_CoA_lig"/>
    <property type="match status" value="1"/>
</dbReference>
<accession>A0A346XWU2</accession>
<dbReference type="GO" id="GO:0005524">
    <property type="term" value="F:ATP binding"/>
    <property type="evidence" value="ECO:0007669"/>
    <property type="project" value="InterPro"/>
</dbReference>
<dbReference type="Pfam" id="PF13549">
    <property type="entry name" value="ATP-grasp_5"/>
    <property type="match status" value="1"/>
</dbReference>
<dbReference type="EMBL" id="CP031165">
    <property type="protein sequence ID" value="AXV06689.1"/>
    <property type="molecule type" value="Genomic_DNA"/>
</dbReference>
<gene>
    <name evidence="2" type="ORF">DVS28_a2004</name>
</gene>
<dbReference type="Gene3D" id="3.40.50.261">
    <property type="entry name" value="Succinyl-CoA synthetase domains"/>
    <property type="match status" value="2"/>
</dbReference>
<keyword evidence="3" id="KW-1185">Reference proteome</keyword>
<sequence length="698" mass="71892">MSPTPPERRGIDALLRPSSVAVVGATAEETKFGGAALRNLVDFGFSGTIHPVNPSHSTIAGLPCVASLSDLPPGSVELAVMAVPSRFVVQECQAAVAHGVGAIIVFASDLPPEDLAELRELATTSGVRLLGPNTSGLSNLRDRFVPRGAKTHSRNLGPGNVAVFAQSGGLSATITNLLPPYGVGLAYTVSVGQQLDVDLWDLTDHAAGDDDIDTIVVAVEDVTRPDAMVAAVRRAVTTGKLVVALRLGRTASGAAAVATHTGAIVGDAGPSLDLLAAAGALVVDDIDMIAALIGLRNLLPPTVRGLDRVAVMTTSGAEGALIADVLHDGGCALLPLPDESQAWVGANLRMVPPTNPLDTGGAIVTDQRSIAETLTHLRTLDRDIDLVLANITAFADNYEFVYECAHDGASADLPVPIVLAARHVEGLNDKGIAHLRQGAFPRFRSGPFAARVIARYNTWLRASTTLPGLHLSGSRPGVTTGAPVTLPYWQSRLRLASAGLGFPAGDVVDDATLAGKVAADIGGPVALKLSSTTLNHKTLGGGVALGLTDAEAVTSAAERMLSMARDNGDASAVVSVEAMMPAPVELLLGAVRDPALGPCVVLGLGGSVAEALAEVVTLPIPLERDAAAWMLDHSALGRMPLVTAHRGAIEDAVVALASWLDHHDDVVSVDINPLALSLDGTLTALDARVVLHVVPEER</sequence>
<reference evidence="2 3" key="1">
    <citation type="submission" date="2018-09" db="EMBL/GenBank/DDBJ databases">
        <title>Complete genome sequence of Euzebya sp. DY32-46 isolated from seawater of Pacific Ocean.</title>
        <authorList>
            <person name="Xu L."/>
            <person name="Wu Y.-H."/>
            <person name="Xu X.-W."/>
        </authorList>
    </citation>
    <scope>NUCLEOTIDE SEQUENCE [LARGE SCALE GENOMIC DNA]</scope>
    <source>
        <strain evidence="2 3">DY32-46</strain>
    </source>
</reference>
<dbReference type="InterPro" id="IPR013815">
    <property type="entry name" value="ATP_grasp_subdomain_1"/>
</dbReference>
<evidence type="ECO:0000259" key="1">
    <source>
        <dbReference type="SMART" id="SM00881"/>
    </source>
</evidence>
<dbReference type="InterPro" id="IPR032875">
    <property type="entry name" value="Succ_CoA_lig_flav_dom"/>
</dbReference>
<evidence type="ECO:0000313" key="2">
    <source>
        <dbReference type="EMBL" id="AXV06689.1"/>
    </source>
</evidence>
<dbReference type="InterPro" id="IPR003781">
    <property type="entry name" value="CoA-bd"/>
</dbReference>
<dbReference type="Gene3D" id="3.40.50.720">
    <property type="entry name" value="NAD(P)-binding Rossmann-like Domain"/>
    <property type="match status" value="1"/>
</dbReference>
<dbReference type="Proteomes" id="UP000264006">
    <property type="component" value="Chromosome"/>
</dbReference>
<dbReference type="SUPFAM" id="SSF52210">
    <property type="entry name" value="Succinyl-CoA synthetase domains"/>
    <property type="match status" value="2"/>
</dbReference>
<dbReference type="KEGG" id="euz:DVS28_a2004"/>
<dbReference type="AlphaFoldDB" id="A0A346XWU2"/>
<protein>
    <submittedName>
        <fullName evidence="2">Acetyl-CoA synthetase (ADP-forming) alpha and beta chains, putative</fullName>
    </submittedName>
</protein>
<evidence type="ECO:0000313" key="3">
    <source>
        <dbReference type="Proteomes" id="UP000264006"/>
    </source>
</evidence>
<dbReference type="SUPFAM" id="SSF51735">
    <property type="entry name" value="NAD(P)-binding Rossmann-fold domains"/>
    <property type="match status" value="1"/>
</dbReference>
<feature type="domain" description="CoA-binding" evidence="1">
    <location>
        <begin position="14"/>
        <end position="110"/>
    </location>
</feature>
<dbReference type="SMART" id="SM00881">
    <property type="entry name" value="CoA_binding"/>
    <property type="match status" value="1"/>
</dbReference>
<proteinExistence type="predicted"/>
<dbReference type="OrthoDB" id="190266at2"/>
<dbReference type="InterPro" id="IPR036291">
    <property type="entry name" value="NAD(P)-bd_dom_sf"/>
</dbReference>
<name>A0A346XWU2_9ACTN</name>
<dbReference type="Gene3D" id="3.30.470.20">
    <property type="entry name" value="ATP-grasp fold, B domain"/>
    <property type="match status" value="1"/>
</dbReference>
<dbReference type="SUPFAM" id="SSF56059">
    <property type="entry name" value="Glutathione synthetase ATP-binding domain-like"/>
    <property type="match status" value="1"/>
</dbReference>
<dbReference type="PANTHER" id="PTHR42793:SF1">
    <property type="entry name" value="PEPTIDYL-LYSINE N-ACETYLTRANSFERASE PATZ"/>
    <property type="match status" value="1"/>
</dbReference>
<dbReference type="Gene3D" id="3.30.1490.20">
    <property type="entry name" value="ATP-grasp fold, A domain"/>
    <property type="match status" value="1"/>
</dbReference>
<organism evidence="2 3">
    <name type="scientific">Euzebya pacifica</name>
    <dbReference type="NCBI Taxonomy" id="1608957"/>
    <lineage>
        <taxon>Bacteria</taxon>
        <taxon>Bacillati</taxon>
        <taxon>Actinomycetota</taxon>
        <taxon>Nitriliruptoria</taxon>
        <taxon>Euzebyales</taxon>
    </lineage>
</organism>